<keyword evidence="2 5" id="KW-0238">DNA-binding</keyword>
<dbReference type="SUPFAM" id="SSF46689">
    <property type="entry name" value="Homeodomain-like"/>
    <property type="match status" value="1"/>
</dbReference>
<dbReference type="GO" id="GO:0003700">
    <property type="term" value="F:DNA-binding transcription factor activity"/>
    <property type="evidence" value="ECO:0007669"/>
    <property type="project" value="InterPro"/>
</dbReference>
<evidence type="ECO:0000256" key="2">
    <source>
        <dbReference type="ARBA" id="ARBA00023125"/>
    </source>
</evidence>
<evidence type="ECO:0000256" key="3">
    <source>
        <dbReference type="ARBA" id="ARBA00023163"/>
    </source>
</evidence>
<dbReference type="InterPro" id="IPR018060">
    <property type="entry name" value="HTH_AraC"/>
</dbReference>
<dbReference type="PROSITE" id="PS01124">
    <property type="entry name" value="HTH_ARAC_FAMILY_2"/>
    <property type="match status" value="1"/>
</dbReference>
<gene>
    <name evidence="5" type="ORF">SAMN03084138_01256</name>
</gene>
<dbReference type="Proteomes" id="UP000182692">
    <property type="component" value="Unassembled WGS sequence"/>
</dbReference>
<evidence type="ECO:0000256" key="1">
    <source>
        <dbReference type="ARBA" id="ARBA00023015"/>
    </source>
</evidence>
<keyword evidence="3" id="KW-0804">Transcription</keyword>
<dbReference type="GO" id="GO:0000976">
    <property type="term" value="F:transcription cis-regulatory region binding"/>
    <property type="evidence" value="ECO:0007669"/>
    <property type="project" value="TreeGrafter"/>
</dbReference>
<keyword evidence="1" id="KW-0805">Transcription regulation</keyword>
<dbReference type="EMBL" id="FOWR01000007">
    <property type="protein sequence ID" value="SFP06953.1"/>
    <property type="molecule type" value="Genomic_DNA"/>
</dbReference>
<feature type="domain" description="HTH araC/xylS-type" evidence="4">
    <location>
        <begin position="159"/>
        <end position="255"/>
    </location>
</feature>
<evidence type="ECO:0000259" key="4">
    <source>
        <dbReference type="PROSITE" id="PS01124"/>
    </source>
</evidence>
<dbReference type="PANTHER" id="PTHR47894">
    <property type="entry name" value="HTH-TYPE TRANSCRIPTIONAL REGULATOR GADX"/>
    <property type="match status" value="1"/>
</dbReference>
<evidence type="ECO:0000313" key="6">
    <source>
        <dbReference type="Proteomes" id="UP000182692"/>
    </source>
</evidence>
<accession>A0A1I5MBT3</accession>
<dbReference type="RefSeq" id="WP_017012912.1">
    <property type="nucleotide sequence ID" value="NZ_FOWR01000007.1"/>
</dbReference>
<dbReference type="InterPro" id="IPR009057">
    <property type="entry name" value="Homeodomain-like_sf"/>
</dbReference>
<name>A0A1I5MBT3_9GAMM</name>
<sequence length="256" mass="29722">MTKLLVQTGQFRGTQRQPLRNVLIHAPTIVWVHRGHKQLWWHDAPHRYTPSDWLVVPASHYLTFVNEPDQTQFFSRTMTFHEAPPSEWIQESAEKALHAEPRVQVTPQLDYCFNALFDMSEKALSHDTQRQFLLGFYAELKHVGALHLLFPGERKSVRERLASYLSINPGDAHHIETVANHFSMSRATMVRRLNAESTSFRQVLTHVRMNYALSLMQSSRSQLDVALTCGYQSEARFSSRFKQEFGLTPRQYLKTL</sequence>
<reference evidence="5 6" key="1">
    <citation type="submission" date="2016-10" db="EMBL/GenBank/DDBJ databases">
        <authorList>
            <person name="de Groot N.N."/>
        </authorList>
    </citation>
    <scope>NUCLEOTIDE SEQUENCE [LARGE SCALE GENOMIC DNA]</scope>
    <source>
        <strain evidence="5 6">DSM 15893</strain>
    </source>
</reference>
<dbReference type="OrthoDB" id="9783876at2"/>
<proteinExistence type="predicted"/>
<dbReference type="InterPro" id="IPR020449">
    <property type="entry name" value="Tscrpt_reg_AraC-type_HTH"/>
</dbReference>
<dbReference type="GO" id="GO:0005829">
    <property type="term" value="C:cytosol"/>
    <property type="evidence" value="ECO:0007669"/>
    <property type="project" value="TreeGrafter"/>
</dbReference>
<dbReference type="STRING" id="1121869.SAMN03084138_01256"/>
<dbReference type="Pfam" id="PF12833">
    <property type="entry name" value="HTH_18"/>
    <property type="match status" value="1"/>
</dbReference>
<dbReference type="SMART" id="SM00342">
    <property type="entry name" value="HTH_ARAC"/>
    <property type="match status" value="1"/>
</dbReference>
<protein>
    <submittedName>
        <fullName evidence="5">AraC-type DNA-binding protein</fullName>
    </submittedName>
</protein>
<dbReference type="AlphaFoldDB" id="A0A1I5MBT3"/>
<dbReference type="PANTHER" id="PTHR47894:SF4">
    <property type="entry name" value="HTH-TYPE TRANSCRIPTIONAL REGULATOR GADX"/>
    <property type="match status" value="1"/>
</dbReference>
<dbReference type="PRINTS" id="PR00032">
    <property type="entry name" value="HTHARAC"/>
</dbReference>
<dbReference type="Gene3D" id="1.10.10.60">
    <property type="entry name" value="Homeodomain-like"/>
    <property type="match status" value="1"/>
</dbReference>
<dbReference type="GeneID" id="35872153"/>
<organism evidence="5 6">
    <name type="scientific">Enterovibrio norvegicus DSM 15893</name>
    <dbReference type="NCBI Taxonomy" id="1121869"/>
    <lineage>
        <taxon>Bacteria</taxon>
        <taxon>Pseudomonadati</taxon>
        <taxon>Pseudomonadota</taxon>
        <taxon>Gammaproteobacteria</taxon>
        <taxon>Vibrionales</taxon>
        <taxon>Vibrionaceae</taxon>
        <taxon>Enterovibrio</taxon>
    </lineage>
</organism>
<evidence type="ECO:0000313" key="5">
    <source>
        <dbReference type="EMBL" id="SFP06953.1"/>
    </source>
</evidence>